<organism evidence="1 2">
    <name type="scientific">Piromyces finnis</name>
    <dbReference type="NCBI Taxonomy" id="1754191"/>
    <lineage>
        <taxon>Eukaryota</taxon>
        <taxon>Fungi</taxon>
        <taxon>Fungi incertae sedis</taxon>
        <taxon>Chytridiomycota</taxon>
        <taxon>Chytridiomycota incertae sedis</taxon>
        <taxon>Neocallimastigomycetes</taxon>
        <taxon>Neocallimastigales</taxon>
        <taxon>Neocallimastigaceae</taxon>
        <taxon>Piromyces</taxon>
    </lineage>
</organism>
<evidence type="ECO:0000313" key="1">
    <source>
        <dbReference type="EMBL" id="ORX48634.1"/>
    </source>
</evidence>
<evidence type="ECO:0000313" key="2">
    <source>
        <dbReference type="Proteomes" id="UP000193719"/>
    </source>
</evidence>
<dbReference type="Proteomes" id="UP000193719">
    <property type="component" value="Unassembled WGS sequence"/>
</dbReference>
<dbReference type="EMBL" id="MCFH01000026">
    <property type="protein sequence ID" value="ORX48634.1"/>
    <property type="molecule type" value="Genomic_DNA"/>
</dbReference>
<dbReference type="AlphaFoldDB" id="A0A1Y1V6S1"/>
<gene>
    <name evidence="1" type="ORF">BCR36DRAFT_292879</name>
</gene>
<name>A0A1Y1V6S1_9FUNG</name>
<sequence length="164" mass="18839">MKFYISTKAKVDDNENSSENTSDSYLKRFYFDHRILHFVPTSPGDPRITQLVQFPDKNNSQKYGTFKCIPVKSLVIPYGKIILIMTQTVNFFEGGDKNKLAFEIEEINENFEIINNCKSPLHLQSSSPTYIISQDVNEIKPTTNQITENKDKVNDHSPCLTNKI</sequence>
<protein>
    <submittedName>
        <fullName evidence="1">Uncharacterized protein</fullName>
    </submittedName>
</protein>
<accession>A0A1Y1V6S1</accession>
<dbReference type="STRING" id="1754191.A0A1Y1V6S1"/>
<reference evidence="1 2" key="2">
    <citation type="submission" date="2016-08" db="EMBL/GenBank/DDBJ databases">
        <title>Pervasive Adenine N6-methylation of Active Genes in Fungi.</title>
        <authorList>
            <consortium name="DOE Joint Genome Institute"/>
            <person name="Mondo S.J."/>
            <person name="Dannebaum R.O."/>
            <person name="Kuo R.C."/>
            <person name="Labutti K."/>
            <person name="Haridas S."/>
            <person name="Kuo A."/>
            <person name="Salamov A."/>
            <person name="Ahrendt S.R."/>
            <person name="Lipzen A."/>
            <person name="Sullivan W."/>
            <person name="Andreopoulos W.B."/>
            <person name="Clum A."/>
            <person name="Lindquist E."/>
            <person name="Daum C."/>
            <person name="Ramamoorthy G.K."/>
            <person name="Gryganskyi A."/>
            <person name="Culley D."/>
            <person name="Magnuson J.K."/>
            <person name="James T.Y."/>
            <person name="O'Malley M.A."/>
            <person name="Stajich J.E."/>
            <person name="Spatafora J.W."/>
            <person name="Visel A."/>
            <person name="Grigoriev I.V."/>
        </authorList>
    </citation>
    <scope>NUCLEOTIDE SEQUENCE [LARGE SCALE GENOMIC DNA]</scope>
    <source>
        <strain evidence="2">finn</strain>
    </source>
</reference>
<reference evidence="1 2" key="1">
    <citation type="submission" date="2016-08" db="EMBL/GenBank/DDBJ databases">
        <title>Genomes of anaerobic fungi encode conserved fungal cellulosomes for biomass hydrolysis.</title>
        <authorList>
            <consortium name="DOE Joint Genome Institute"/>
            <person name="Haitjema C.H."/>
            <person name="Gilmore S.P."/>
            <person name="Henske J.K."/>
            <person name="Solomon K.V."/>
            <person name="De Groot R."/>
            <person name="Kuo A."/>
            <person name="Mondo S.J."/>
            <person name="Salamov A.A."/>
            <person name="Labutti K."/>
            <person name="Zhao Z."/>
            <person name="Chiniquy J."/>
            <person name="Barry K."/>
            <person name="Brewer H.M."/>
            <person name="Purvine S.O."/>
            <person name="Wright A.T."/>
            <person name="Boxma B."/>
            <person name="Van Alen T."/>
            <person name="Hackstein J.H."/>
            <person name="Baker S.E."/>
            <person name="Grigoriev I.V."/>
            <person name="O'Malley M.A."/>
        </authorList>
    </citation>
    <scope>NUCLEOTIDE SEQUENCE [LARGE SCALE GENOMIC DNA]</scope>
    <source>
        <strain evidence="2">finn</strain>
    </source>
</reference>
<dbReference type="OrthoDB" id="2162994at2759"/>
<keyword evidence="2" id="KW-1185">Reference proteome</keyword>
<comment type="caution">
    <text evidence="1">The sequence shown here is derived from an EMBL/GenBank/DDBJ whole genome shotgun (WGS) entry which is preliminary data.</text>
</comment>
<proteinExistence type="predicted"/>
<feature type="non-terminal residue" evidence="1">
    <location>
        <position position="164"/>
    </location>
</feature>